<keyword evidence="3" id="KW-1185">Reference proteome</keyword>
<feature type="transmembrane region" description="Helical" evidence="1">
    <location>
        <begin position="65"/>
        <end position="85"/>
    </location>
</feature>
<name>A0A9W6KTC1_9ACTN</name>
<proteinExistence type="predicted"/>
<organism evidence="2 3">
    <name type="scientific">Dactylosporangium matsuzakiense</name>
    <dbReference type="NCBI Taxonomy" id="53360"/>
    <lineage>
        <taxon>Bacteria</taxon>
        <taxon>Bacillati</taxon>
        <taxon>Actinomycetota</taxon>
        <taxon>Actinomycetes</taxon>
        <taxon>Micromonosporales</taxon>
        <taxon>Micromonosporaceae</taxon>
        <taxon>Dactylosporangium</taxon>
    </lineage>
</organism>
<evidence type="ECO:0000313" key="3">
    <source>
        <dbReference type="Proteomes" id="UP001143480"/>
    </source>
</evidence>
<protein>
    <recommendedName>
        <fullName evidence="4">MFS transporter</fullName>
    </recommendedName>
</protein>
<evidence type="ECO:0000256" key="1">
    <source>
        <dbReference type="SAM" id="Phobius"/>
    </source>
</evidence>
<keyword evidence="1" id="KW-1133">Transmembrane helix</keyword>
<accession>A0A9W6KTC1</accession>
<comment type="caution">
    <text evidence="2">The sequence shown here is derived from an EMBL/GenBank/DDBJ whole genome shotgun (WGS) entry which is preliminary data.</text>
</comment>
<keyword evidence="1" id="KW-0472">Membrane</keyword>
<gene>
    <name evidence="2" type="ORF">GCM10017581_079040</name>
</gene>
<evidence type="ECO:0008006" key="4">
    <source>
        <dbReference type="Google" id="ProtNLM"/>
    </source>
</evidence>
<evidence type="ECO:0000313" key="2">
    <source>
        <dbReference type="EMBL" id="GLL06156.1"/>
    </source>
</evidence>
<dbReference type="EMBL" id="BSFP01000068">
    <property type="protein sequence ID" value="GLL06156.1"/>
    <property type="molecule type" value="Genomic_DNA"/>
</dbReference>
<feature type="transmembrane region" description="Helical" evidence="1">
    <location>
        <begin position="32"/>
        <end position="58"/>
    </location>
</feature>
<reference evidence="2" key="1">
    <citation type="journal article" date="2014" name="Int. J. Syst. Evol. Microbiol.">
        <title>Complete genome sequence of Corynebacterium casei LMG S-19264T (=DSM 44701T), isolated from a smear-ripened cheese.</title>
        <authorList>
            <consortium name="US DOE Joint Genome Institute (JGI-PGF)"/>
            <person name="Walter F."/>
            <person name="Albersmeier A."/>
            <person name="Kalinowski J."/>
            <person name="Ruckert C."/>
        </authorList>
    </citation>
    <scope>NUCLEOTIDE SEQUENCE</scope>
    <source>
        <strain evidence="2">VKM Ac-1321</strain>
    </source>
</reference>
<keyword evidence="1" id="KW-0812">Transmembrane</keyword>
<dbReference type="AlphaFoldDB" id="A0A9W6KTC1"/>
<feature type="transmembrane region" description="Helical" evidence="1">
    <location>
        <begin position="91"/>
        <end position="109"/>
    </location>
</feature>
<dbReference type="RefSeq" id="WP_261960121.1">
    <property type="nucleotide sequence ID" value="NZ_BAAAXA010000001.1"/>
</dbReference>
<dbReference type="Proteomes" id="UP001143480">
    <property type="component" value="Unassembled WGS sequence"/>
</dbReference>
<sequence length="121" mass="12045">MAGVLAATASEPPPGGPSRGLLVDRRLLHRRFVALFAANLALGCFFGGIGVAVTAFALAHRAGALAGPIMAVAGAAAVGGGVGRFGWAPEFLLLTALLPGTLLAAYPLLRDVRSGPGRSSA</sequence>
<reference evidence="2" key="2">
    <citation type="submission" date="2023-01" db="EMBL/GenBank/DDBJ databases">
        <authorList>
            <person name="Sun Q."/>
            <person name="Evtushenko L."/>
        </authorList>
    </citation>
    <scope>NUCLEOTIDE SEQUENCE</scope>
    <source>
        <strain evidence="2">VKM Ac-1321</strain>
    </source>
</reference>